<dbReference type="Pfam" id="PF15134">
    <property type="entry name" value="CEP15-like"/>
    <property type="match status" value="1"/>
</dbReference>
<dbReference type="AlphaFoldDB" id="A0A6P8VX61"/>
<keyword evidence="2" id="KW-1185">Reference proteome</keyword>
<dbReference type="CTD" id="103179763"/>
<dbReference type="Proteomes" id="UP000515161">
    <property type="component" value="Unplaced"/>
</dbReference>
<dbReference type="InterPro" id="IPR028006">
    <property type="entry name" value="CEP15-like"/>
</dbReference>
<feature type="region of interest" description="Disordered" evidence="1">
    <location>
        <begin position="29"/>
        <end position="91"/>
    </location>
</feature>
<dbReference type="RefSeq" id="XP_034095734.1">
    <property type="nucleotide sequence ID" value="XM_034239843.1"/>
</dbReference>
<evidence type="ECO:0000313" key="3">
    <source>
        <dbReference type="RefSeq" id="XP_034095734.1"/>
    </source>
</evidence>
<gene>
    <name evidence="3" type="primary">cunh3orf14</name>
</gene>
<evidence type="ECO:0000256" key="1">
    <source>
        <dbReference type="SAM" id="MobiDB-lite"/>
    </source>
</evidence>
<name>A0A6P8VX61_GYMAC</name>
<reference evidence="3" key="1">
    <citation type="submission" date="2025-08" db="UniProtKB">
        <authorList>
            <consortium name="RefSeq"/>
        </authorList>
    </citation>
    <scope>IDENTIFICATION</scope>
</reference>
<protein>
    <submittedName>
        <fullName evidence="3">Uncharacterized protein C3orf14 homolog</fullName>
    </submittedName>
</protein>
<dbReference type="KEGG" id="gacu:117562068"/>
<accession>A0A6P8VX61</accession>
<organism evidence="2 3">
    <name type="scientific">Gymnodraco acuticeps</name>
    <name type="common">Antarctic dragonfish</name>
    <dbReference type="NCBI Taxonomy" id="8218"/>
    <lineage>
        <taxon>Eukaryota</taxon>
        <taxon>Metazoa</taxon>
        <taxon>Chordata</taxon>
        <taxon>Craniata</taxon>
        <taxon>Vertebrata</taxon>
        <taxon>Euteleostomi</taxon>
        <taxon>Actinopterygii</taxon>
        <taxon>Neopterygii</taxon>
        <taxon>Teleostei</taxon>
        <taxon>Neoteleostei</taxon>
        <taxon>Acanthomorphata</taxon>
        <taxon>Eupercaria</taxon>
        <taxon>Perciformes</taxon>
        <taxon>Notothenioidei</taxon>
        <taxon>Bathydraconidae</taxon>
        <taxon>Gymnodraco</taxon>
    </lineage>
</organism>
<dbReference type="InParanoid" id="A0A6P8VX61"/>
<dbReference type="OrthoDB" id="9871079at2759"/>
<proteinExistence type="predicted"/>
<dbReference type="GeneID" id="117562068"/>
<sequence>MNLMSGRMRYWASVEGSLPAWEQFLLGKGPLPAPGPGHLPRRAKQRASTATDQGLPPHSKHRTARRERASPPYVPAGLVEQVPASCEPGSM</sequence>
<evidence type="ECO:0000313" key="2">
    <source>
        <dbReference type="Proteomes" id="UP000515161"/>
    </source>
</evidence>